<evidence type="ECO:0000313" key="2">
    <source>
        <dbReference type="Proteomes" id="UP000594263"/>
    </source>
</evidence>
<keyword evidence="2" id="KW-1185">Reference proteome</keyword>
<protein>
    <submittedName>
        <fullName evidence="1">Uncharacterized protein</fullName>
    </submittedName>
</protein>
<proteinExistence type="predicted"/>
<dbReference type="EnsemblPlants" id="Kaladp0048s0621.1.v1.1">
    <property type="protein sequence ID" value="Kaladp0048s0621.1.v1.1.CDS.1"/>
    <property type="gene ID" value="Kaladp0048s0621.v1.1"/>
</dbReference>
<dbReference type="AlphaFoldDB" id="A0A7N0TZB8"/>
<dbReference type="Gramene" id="Kaladp0048s0621.1.v1.1">
    <property type="protein sequence ID" value="Kaladp0048s0621.1.v1.1.CDS.1"/>
    <property type="gene ID" value="Kaladp0048s0621.v1.1"/>
</dbReference>
<reference evidence="1" key="1">
    <citation type="submission" date="2021-01" db="UniProtKB">
        <authorList>
            <consortium name="EnsemblPlants"/>
        </authorList>
    </citation>
    <scope>IDENTIFICATION</scope>
</reference>
<name>A0A7N0TZB8_KALFE</name>
<sequence length="91" mass="10288">MSRIHIKELKEDHPGSTLGLDVKDGQVPSFFDLSYRSVSIHDIEAGSYILMKMGVIRQFVFKGLNCFSGNFTISVWKNKFLSILYLDASKA</sequence>
<accession>A0A7N0TZB8</accession>
<evidence type="ECO:0000313" key="1">
    <source>
        <dbReference type="EnsemblPlants" id="Kaladp0048s0621.1.v1.1.CDS.1"/>
    </source>
</evidence>
<dbReference type="Proteomes" id="UP000594263">
    <property type="component" value="Unplaced"/>
</dbReference>
<organism evidence="1 2">
    <name type="scientific">Kalanchoe fedtschenkoi</name>
    <name type="common">Lavender scallops</name>
    <name type="synonym">South American air plant</name>
    <dbReference type="NCBI Taxonomy" id="63787"/>
    <lineage>
        <taxon>Eukaryota</taxon>
        <taxon>Viridiplantae</taxon>
        <taxon>Streptophyta</taxon>
        <taxon>Embryophyta</taxon>
        <taxon>Tracheophyta</taxon>
        <taxon>Spermatophyta</taxon>
        <taxon>Magnoliopsida</taxon>
        <taxon>eudicotyledons</taxon>
        <taxon>Gunneridae</taxon>
        <taxon>Pentapetalae</taxon>
        <taxon>Saxifragales</taxon>
        <taxon>Crassulaceae</taxon>
        <taxon>Kalanchoe</taxon>
    </lineage>
</organism>